<proteinExistence type="predicted"/>
<reference evidence="1" key="1">
    <citation type="submission" date="2025-08" db="UniProtKB">
        <authorList>
            <consortium name="Ensembl"/>
        </authorList>
    </citation>
    <scope>IDENTIFICATION</scope>
</reference>
<protein>
    <recommendedName>
        <fullName evidence="3">HAT C-terminal dimerisation domain-containing protein</fullName>
    </recommendedName>
</protein>
<dbReference type="Ensembl" id="ENSPKIT00000013442.1">
    <property type="protein sequence ID" value="ENSPKIP00000032572.1"/>
    <property type="gene ID" value="ENSPKIG00000012482.1"/>
</dbReference>
<name>A0A3B3SPD4_9TELE</name>
<sequence>MKYGSARGGDDAEPKAQCVQCGLTLSSEALKPSKLKRHIETKHPQRWVEKPLEYLQRKHDGLQLQKQTVVSLSTQSKTVLKTSYLVARRVVQRKKAFTIAEELVLPAAADMCREMIGEATARKLSQVPLSNDTVNRQIMDESTDIPNASLLLAFVRYLWGACSHEDLLFCVELPTRTGNGPEWKNCVGICSDGCRPHQWREDTQFYIATLTFILSKFSTGHQMRNGHAVFCIAESLASKKMSPQLREVMNVAVKTVNYIEKSAVNAMCFSVLCEGMDSGHGQLLCHSEVKWLSRQVFTVKKSSLANNYADVTFLPQLAYTADIFAQLNQLNLSIQGKNSNIFLVADKIEGFKRKLSLWAKRVQEERMEMFWKTLHMWKFVENFPDDTSGGNMWMLDPFSVDPQADDIQTTEYPGLALTAVQFLLTITTKYLCESGFSTVTTTKTKARNGLMASLEAYLRVSLSSIPPRLDLLVSQRQTQASHRL</sequence>
<organism evidence="1 2">
    <name type="scientific">Paramormyrops kingsleyae</name>
    <dbReference type="NCBI Taxonomy" id="1676925"/>
    <lineage>
        <taxon>Eukaryota</taxon>
        <taxon>Metazoa</taxon>
        <taxon>Chordata</taxon>
        <taxon>Craniata</taxon>
        <taxon>Vertebrata</taxon>
        <taxon>Euteleostomi</taxon>
        <taxon>Actinopterygii</taxon>
        <taxon>Neopterygii</taxon>
        <taxon>Teleostei</taxon>
        <taxon>Osteoglossocephala</taxon>
        <taxon>Osteoglossomorpha</taxon>
        <taxon>Osteoglossiformes</taxon>
        <taxon>Mormyridae</taxon>
        <taxon>Paramormyrops</taxon>
    </lineage>
</organism>
<evidence type="ECO:0000313" key="1">
    <source>
        <dbReference type="Ensembl" id="ENSPKIP00000032572.1"/>
    </source>
</evidence>
<dbReference type="Proteomes" id="UP000261540">
    <property type="component" value="Unplaced"/>
</dbReference>
<evidence type="ECO:0008006" key="3">
    <source>
        <dbReference type="Google" id="ProtNLM"/>
    </source>
</evidence>
<reference evidence="1" key="2">
    <citation type="submission" date="2025-09" db="UniProtKB">
        <authorList>
            <consortium name="Ensembl"/>
        </authorList>
    </citation>
    <scope>IDENTIFICATION</scope>
</reference>
<dbReference type="GeneTree" id="ENSGT00940000160436"/>
<evidence type="ECO:0000313" key="2">
    <source>
        <dbReference type="Proteomes" id="UP000261540"/>
    </source>
</evidence>
<accession>A0A3B3SPD4</accession>
<dbReference type="PANTHER" id="PTHR45913:SF19">
    <property type="entry name" value="LOW QUALITY PROTEIN: ZINC FINGER BED DOMAIN-CONTAINING PROTEIN 5-LIKE"/>
    <property type="match status" value="1"/>
</dbReference>
<dbReference type="AlphaFoldDB" id="A0A3B3SPD4"/>
<dbReference type="PANTHER" id="PTHR45913">
    <property type="entry name" value="EPM2A-INTERACTING PROTEIN 1"/>
    <property type="match status" value="1"/>
</dbReference>
<keyword evidence="2" id="KW-1185">Reference proteome</keyword>